<dbReference type="Proteomes" id="UP000596035">
    <property type="component" value="Chromosome"/>
</dbReference>
<evidence type="ECO:0000256" key="2">
    <source>
        <dbReference type="ARBA" id="ARBA00004236"/>
    </source>
</evidence>
<evidence type="ECO:0000259" key="13">
    <source>
        <dbReference type="Pfam" id="PF00905"/>
    </source>
</evidence>
<evidence type="ECO:0000313" key="18">
    <source>
        <dbReference type="Proteomes" id="UP000596035"/>
    </source>
</evidence>
<dbReference type="SUPFAM" id="SSF56601">
    <property type="entry name" value="beta-lactamase/transpeptidase-like"/>
    <property type="match status" value="1"/>
</dbReference>
<dbReference type="InterPro" id="IPR001460">
    <property type="entry name" value="PCN-bd_Tpept"/>
</dbReference>
<dbReference type="GO" id="GO:0008658">
    <property type="term" value="F:penicillin binding"/>
    <property type="evidence" value="ECO:0007669"/>
    <property type="project" value="InterPro"/>
</dbReference>
<evidence type="ECO:0000313" key="17">
    <source>
        <dbReference type="Proteomes" id="UP000196710"/>
    </source>
</evidence>
<evidence type="ECO:0000256" key="1">
    <source>
        <dbReference type="ARBA" id="ARBA00004167"/>
    </source>
</evidence>
<evidence type="ECO:0000256" key="3">
    <source>
        <dbReference type="ARBA" id="ARBA00007171"/>
    </source>
</evidence>
<evidence type="ECO:0000256" key="7">
    <source>
        <dbReference type="ARBA" id="ARBA00022984"/>
    </source>
</evidence>
<feature type="compositionally biased region" description="Gly residues" evidence="11">
    <location>
        <begin position="822"/>
        <end position="833"/>
    </location>
</feature>
<sequence length="833" mass="91247">MKLPRIRIGRTGACILFVCVFFFIYVLQLANWQLINGNLYLQEAMSNRTDAVEISAARGEILDRDGNVLAGNHTVYEVIYNALYMDDSQRNSTILEVTDLLEERGESWRDLLPIELDEEGNYRFKEDGSEEDDEVGDLKTFLNLADYATADDCMEELSKRYHYQGHSKEDTRTVASVRYCMTSENFSIYEPFVIASGVSPETVGVFGEYQDRWQGIETRVSVERYYPDGTIAPHIIGYTWTIDDKTYEEMEKNGRIYDSEKNVAGYKPDEKIGSVGAEAAFEEDLRGTRGLRAVFTDENGDVVTTAIKEQPEQGHTVRLTLDSNMQRVTNRSLEQNIKANKNTGLKGDDRAHDCRAGAAVAIDLEDFGVLACSSYPSYDENLYLTDSDYRTAALMDEDQSLFCRALNGVYAPGSVFKPMVAIAGLQEGVMSDGDGLYDCDGPGLVGVFEYHDLKLHCTDKHGWANLYEAIAGSCNCYFAKLGLDLGIKRLDAYANYFGLGSLTGVELSESVGNMTSPQSYQQIHSERGDEWTDGNTAQAAIGQADNWFTTMQLAAYTATIANNGVRMKAHFLEEVTDYSRQDLVRRYEPEVLYDAMLSPEALGVVRQAMIQTSLTGTARRVFSDYPVAVACKTGTAQTSGLDWEDGGTEENISFIAYAPAEDPKIAVAVVLEHGRSGSYAMNVAKDMLDYYFGFYTWDKEGNKFDQEGNQVDDEGKIIKTKEELDKAKASPSPTPTEGPEGGDNKGTGETEPTPTPAPKRGSDIPDHIFTGGSVPADNPEEGSSPEPAPTPALDTPYYTGGAAPTPSPSPAPDGSGEDGDGSGDNGDGSGDSS</sequence>
<feature type="domain" description="Penicillin-binding protein transpeptidase" evidence="13">
    <location>
        <begin position="357"/>
        <end position="688"/>
    </location>
</feature>
<evidence type="ECO:0000256" key="5">
    <source>
        <dbReference type="ARBA" id="ARBA00022692"/>
    </source>
</evidence>
<feature type="region of interest" description="Disordered" evidence="11">
    <location>
        <begin position="720"/>
        <end position="833"/>
    </location>
</feature>
<keyword evidence="4" id="KW-1003">Cell membrane</keyword>
<dbReference type="InterPro" id="IPR050515">
    <property type="entry name" value="Beta-lactam/transpept"/>
</dbReference>
<dbReference type="PANTHER" id="PTHR30627">
    <property type="entry name" value="PEPTIDOGLYCAN D,D-TRANSPEPTIDASE"/>
    <property type="match status" value="1"/>
</dbReference>
<dbReference type="Proteomes" id="UP000196710">
    <property type="component" value="Chromosome"/>
</dbReference>
<keyword evidence="6" id="KW-0133">Cell shape</keyword>
<dbReference type="InterPro" id="IPR012338">
    <property type="entry name" value="Beta-lactam/transpept-like"/>
</dbReference>
<dbReference type="AlphaFoldDB" id="A0A1Z2XTJ2"/>
<evidence type="ECO:0000313" key="15">
    <source>
        <dbReference type="EMBL" id="ASB41750.1"/>
    </source>
</evidence>
<dbReference type="KEGG" id="amur:ADH66_14440"/>
<gene>
    <name evidence="15" type="ORF">ADH66_14440</name>
    <name evidence="16" type="ORF">I5Q82_04815</name>
</gene>
<comment type="subcellular location">
    <subcellularLocation>
        <location evidence="2">Cell membrane</location>
    </subcellularLocation>
    <subcellularLocation>
        <location evidence="1">Membrane</location>
        <topology evidence="1">Single-pass membrane protein</topology>
    </subcellularLocation>
</comment>
<dbReference type="SUPFAM" id="SSF56519">
    <property type="entry name" value="Penicillin binding protein dimerisation domain"/>
    <property type="match status" value="1"/>
</dbReference>
<organism evidence="16 18">
    <name type="scientific">Acutalibacter muris</name>
    <dbReference type="NCBI Taxonomy" id="1796620"/>
    <lineage>
        <taxon>Bacteria</taxon>
        <taxon>Bacillati</taxon>
        <taxon>Bacillota</taxon>
        <taxon>Clostridia</taxon>
        <taxon>Eubacteriales</taxon>
        <taxon>Acutalibacteraceae</taxon>
        <taxon>Acutalibacter</taxon>
    </lineage>
</organism>
<evidence type="ECO:0000256" key="9">
    <source>
        <dbReference type="ARBA" id="ARBA00023136"/>
    </source>
</evidence>
<evidence type="ECO:0000256" key="11">
    <source>
        <dbReference type="SAM" id="MobiDB-lite"/>
    </source>
</evidence>
<keyword evidence="8 12" id="KW-1133">Transmembrane helix</keyword>
<keyword evidence="17" id="KW-1185">Reference proteome</keyword>
<dbReference type="GO" id="GO:0071972">
    <property type="term" value="F:peptidoglycan L,D-transpeptidase activity"/>
    <property type="evidence" value="ECO:0007669"/>
    <property type="project" value="TreeGrafter"/>
</dbReference>
<keyword evidence="9 12" id="KW-0472">Membrane</keyword>
<dbReference type="GO" id="GO:0005886">
    <property type="term" value="C:plasma membrane"/>
    <property type="evidence" value="ECO:0007669"/>
    <property type="project" value="UniProtKB-SubCell"/>
</dbReference>
<evidence type="ECO:0000256" key="10">
    <source>
        <dbReference type="ARBA" id="ARBA00023316"/>
    </source>
</evidence>
<reference evidence="15" key="1">
    <citation type="journal article" date="2017" name="Genome Announc.">
        <title>High-Quality Whole-Genome Sequences of the Oligo-Mouse-Microbiota Bacterial Community.</title>
        <authorList>
            <person name="Garzetti D."/>
            <person name="Brugiroux S."/>
            <person name="Bunk B."/>
            <person name="Pukall R."/>
            <person name="McCoy K.D."/>
            <person name="Macpherson A.J."/>
            <person name="Stecher B."/>
        </authorList>
    </citation>
    <scope>NUCLEOTIDE SEQUENCE</scope>
    <source>
        <strain evidence="15">KB18</strain>
    </source>
</reference>
<protein>
    <recommendedName>
        <fullName evidence="19">Penicillin-binding protein</fullName>
    </recommendedName>
</protein>
<keyword evidence="5 12" id="KW-0812">Transmembrane</keyword>
<evidence type="ECO:0000313" key="16">
    <source>
        <dbReference type="EMBL" id="QQR31017.1"/>
    </source>
</evidence>
<dbReference type="GO" id="GO:0071555">
    <property type="term" value="P:cell wall organization"/>
    <property type="evidence" value="ECO:0007669"/>
    <property type="project" value="UniProtKB-KW"/>
</dbReference>
<evidence type="ECO:0000256" key="12">
    <source>
        <dbReference type="SAM" id="Phobius"/>
    </source>
</evidence>
<dbReference type="Gene3D" id="3.40.710.10">
    <property type="entry name" value="DD-peptidase/beta-lactamase superfamily"/>
    <property type="match status" value="1"/>
</dbReference>
<proteinExistence type="inferred from homology"/>
<keyword evidence="10" id="KW-0961">Cell wall biogenesis/degradation</keyword>
<reference evidence="16 18" key="3">
    <citation type="submission" date="2020-11" db="EMBL/GenBank/DDBJ databases">
        <title>Closed and high quality bacterial genomes of the OMM12 community.</title>
        <authorList>
            <person name="Marbouty M."/>
            <person name="Lamy-Besnier Q."/>
            <person name="Debarbieux L."/>
            <person name="Koszul R."/>
        </authorList>
    </citation>
    <scope>NUCLEOTIDE SEQUENCE [LARGE SCALE GENOMIC DNA]</scope>
    <source>
        <strain evidence="16 18">KB18</strain>
    </source>
</reference>
<dbReference type="PANTHER" id="PTHR30627:SF2">
    <property type="entry name" value="PEPTIDOGLYCAN D,D-TRANSPEPTIDASE MRDA"/>
    <property type="match status" value="1"/>
</dbReference>
<dbReference type="Gene3D" id="3.90.1310.10">
    <property type="entry name" value="Penicillin-binding protein 2a (Domain 2)"/>
    <property type="match status" value="1"/>
</dbReference>
<dbReference type="GO" id="GO:0008360">
    <property type="term" value="P:regulation of cell shape"/>
    <property type="evidence" value="ECO:0007669"/>
    <property type="project" value="UniProtKB-KW"/>
</dbReference>
<dbReference type="Gene3D" id="1.10.10.1230">
    <property type="entry name" value="Penicillin-binding protein, N-terminal non-catalytic domain, head sub-domain"/>
    <property type="match status" value="1"/>
</dbReference>
<dbReference type="RefSeq" id="WP_066539307.1">
    <property type="nucleotide sequence ID" value="NZ_CP021422.1"/>
</dbReference>
<dbReference type="Pfam" id="PF00905">
    <property type="entry name" value="Transpeptidase"/>
    <property type="match status" value="1"/>
</dbReference>
<dbReference type="EMBL" id="CP021422">
    <property type="protein sequence ID" value="ASB41750.1"/>
    <property type="molecule type" value="Genomic_DNA"/>
</dbReference>
<reference evidence="17" key="2">
    <citation type="submission" date="2017-05" db="EMBL/GenBank/DDBJ databases">
        <title>Improved OligoMM genomes.</title>
        <authorList>
            <person name="Garzetti D."/>
        </authorList>
    </citation>
    <scope>NUCLEOTIDE SEQUENCE [LARGE SCALE GENOMIC DNA]</scope>
    <source>
        <strain evidence="17">KB18</strain>
    </source>
</reference>
<evidence type="ECO:0000256" key="6">
    <source>
        <dbReference type="ARBA" id="ARBA00022960"/>
    </source>
</evidence>
<evidence type="ECO:0008006" key="19">
    <source>
        <dbReference type="Google" id="ProtNLM"/>
    </source>
</evidence>
<dbReference type="Pfam" id="PF03717">
    <property type="entry name" value="PBP_dimer"/>
    <property type="match status" value="1"/>
</dbReference>
<dbReference type="InterPro" id="IPR036138">
    <property type="entry name" value="PBP_dimer_sf"/>
</dbReference>
<evidence type="ECO:0000256" key="8">
    <source>
        <dbReference type="ARBA" id="ARBA00022989"/>
    </source>
</evidence>
<accession>A0A1Z2XTJ2</accession>
<dbReference type="GO" id="GO:0009252">
    <property type="term" value="P:peptidoglycan biosynthetic process"/>
    <property type="evidence" value="ECO:0007669"/>
    <property type="project" value="UniProtKB-KW"/>
</dbReference>
<dbReference type="InterPro" id="IPR005311">
    <property type="entry name" value="PBP_dimer"/>
</dbReference>
<evidence type="ECO:0000259" key="14">
    <source>
        <dbReference type="Pfam" id="PF03717"/>
    </source>
</evidence>
<feature type="domain" description="Penicillin-binding protein dimerisation" evidence="14">
    <location>
        <begin position="54"/>
        <end position="305"/>
    </location>
</feature>
<name>A0A1Z2XTJ2_9FIRM</name>
<comment type="similarity">
    <text evidence="3">Belongs to the transpeptidase family.</text>
</comment>
<keyword evidence="7" id="KW-0573">Peptidoglycan synthesis</keyword>
<dbReference type="EMBL" id="CP065321">
    <property type="protein sequence ID" value="QQR31017.1"/>
    <property type="molecule type" value="Genomic_DNA"/>
</dbReference>
<feature type="transmembrane region" description="Helical" evidence="12">
    <location>
        <begin position="12"/>
        <end position="32"/>
    </location>
</feature>
<evidence type="ECO:0000256" key="4">
    <source>
        <dbReference type="ARBA" id="ARBA00022475"/>
    </source>
</evidence>